<reference evidence="3 4" key="1">
    <citation type="submission" date="2021-02" db="EMBL/GenBank/DDBJ databases">
        <title>Genome assembly of Pseudopithomyces chartarum.</title>
        <authorList>
            <person name="Jauregui R."/>
            <person name="Singh J."/>
            <person name="Voisey C."/>
        </authorList>
    </citation>
    <scope>NUCLEOTIDE SEQUENCE [LARGE SCALE GENOMIC DNA]</scope>
    <source>
        <strain evidence="3 4">AGR01</strain>
    </source>
</reference>
<organism evidence="3 4">
    <name type="scientific">Pseudopithomyces chartarum</name>
    <dbReference type="NCBI Taxonomy" id="1892770"/>
    <lineage>
        <taxon>Eukaryota</taxon>
        <taxon>Fungi</taxon>
        <taxon>Dikarya</taxon>
        <taxon>Ascomycota</taxon>
        <taxon>Pezizomycotina</taxon>
        <taxon>Dothideomycetes</taxon>
        <taxon>Pleosporomycetidae</taxon>
        <taxon>Pleosporales</taxon>
        <taxon>Massarineae</taxon>
        <taxon>Didymosphaeriaceae</taxon>
        <taxon>Pseudopithomyces</taxon>
    </lineage>
</organism>
<dbReference type="Proteomes" id="UP001280581">
    <property type="component" value="Unassembled WGS sequence"/>
</dbReference>
<keyword evidence="4" id="KW-1185">Reference proteome</keyword>
<dbReference type="InterPro" id="IPR044662">
    <property type="entry name" value="HS1/DABB1-like"/>
</dbReference>
<evidence type="ECO:0000313" key="3">
    <source>
        <dbReference type="EMBL" id="KAK3215308.1"/>
    </source>
</evidence>
<dbReference type="PANTHER" id="PTHR33178">
    <property type="match status" value="1"/>
</dbReference>
<dbReference type="SMART" id="SM00886">
    <property type="entry name" value="Dabb"/>
    <property type="match status" value="1"/>
</dbReference>
<protein>
    <recommendedName>
        <fullName evidence="2">Stress-response A/B barrel domain-containing protein</fullName>
    </recommendedName>
</protein>
<proteinExistence type="predicted"/>
<feature type="domain" description="Stress-response A/B barrel" evidence="2">
    <location>
        <begin position="3"/>
        <end position="105"/>
    </location>
</feature>
<evidence type="ECO:0000313" key="4">
    <source>
        <dbReference type="Proteomes" id="UP001280581"/>
    </source>
</evidence>
<dbReference type="InterPro" id="IPR011008">
    <property type="entry name" value="Dimeric_a/b-barrel"/>
</dbReference>
<evidence type="ECO:0000259" key="2">
    <source>
        <dbReference type="PROSITE" id="PS51502"/>
    </source>
</evidence>
<gene>
    <name evidence="3" type="ORF">GRF29_19g2824420</name>
</gene>
<dbReference type="AlphaFoldDB" id="A0AAN6M3X7"/>
<dbReference type="EMBL" id="WVTA01000003">
    <property type="protein sequence ID" value="KAK3215308.1"/>
    <property type="molecule type" value="Genomic_DNA"/>
</dbReference>
<dbReference type="InterPro" id="IPR013097">
    <property type="entry name" value="Dabb"/>
</dbReference>
<dbReference type="SUPFAM" id="SSF54909">
    <property type="entry name" value="Dimeric alpha+beta barrel"/>
    <property type="match status" value="1"/>
</dbReference>
<accession>A0AAN6M3X7</accession>
<name>A0AAN6M3X7_9PLEO</name>
<sequence>MSITHVVFFGFKPTVSQEQIVDAFQRLQNLEQECIHPTSSKPYIKSLKAGGNNSPEGHANPFTHAFVVEFESAEDRDYYVDKDPAHTEFKKFIFDLLGHIQVVDFEPGNFAYKQ</sequence>
<dbReference type="Gene3D" id="3.30.70.100">
    <property type="match status" value="1"/>
</dbReference>
<comment type="subunit">
    <text evidence="1">Homodimer.</text>
</comment>
<dbReference type="PROSITE" id="PS51502">
    <property type="entry name" value="S_R_A_B_BARREL"/>
    <property type="match status" value="1"/>
</dbReference>
<dbReference type="PANTHER" id="PTHR33178:SF10">
    <property type="entry name" value="STRESS-RESPONSE A_B BARREL DOMAIN-CONTAINING PROTEIN"/>
    <property type="match status" value="1"/>
</dbReference>
<comment type="caution">
    <text evidence="3">The sequence shown here is derived from an EMBL/GenBank/DDBJ whole genome shotgun (WGS) entry which is preliminary data.</text>
</comment>
<dbReference type="Pfam" id="PF07876">
    <property type="entry name" value="Dabb"/>
    <property type="match status" value="1"/>
</dbReference>
<evidence type="ECO:0000256" key="1">
    <source>
        <dbReference type="ARBA" id="ARBA00011738"/>
    </source>
</evidence>